<dbReference type="SMART" id="SM00967">
    <property type="entry name" value="SpoU_sub_bind"/>
    <property type="match status" value="1"/>
</dbReference>
<evidence type="ECO:0000313" key="5">
    <source>
        <dbReference type="Proteomes" id="UP000034214"/>
    </source>
</evidence>
<dbReference type="GO" id="GO:0005829">
    <property type="term" value="C:cytosol"/>
    <property type="evidence" value="ECO:0007669"/>
    <property type="project" value="TreeGrafter"/>
</dbReference>
<keyword evidence="1 4" id="KW-0489">Methyltransferase</keyword>
<dbReference type="InterPro" id="IPR001537">
    <property type="entry name" value="SpoU_MeTrfase"/>
</dbReference>
<dbReference type="InterPro" id="IPR029064">
    <property type="entry name" value="Ribosomal_eL30-like_sf"/>
</dbReference>
<dbReference type="InterPro" id="IPR029028">
    <property type="entry name" value="Alpha/beta_knot_MTases"/>
</dbReference>
<dbReference type="Pfam" id="PF08032">
    <property type="entry name" value="SpoU_sub_bind"/>
    <property type="match status" value="1"/>
</dbReference>
<dbReference type="CDD" id="cd18103">
    <property type="entry name" value="SpoU-like_RlmB"/>
    <property type="match status" value="1"/>
</dbReference>
<dbReference type="SUPFAM" id="SSF55315">
    <property type="entry name" value="L30e-like"/>
    <property type="match status" value="1"/>
</dbReference>
<dbReference type="EMBL" id="LCKM01000028">
    <property type="protein sequence ID" value="KKT97945.1"/>
    <property type="molecule type" value="Genomic_DNA"/>
</dbReference>
<comment type="caution">
    <text evidence="4">The sequence shown here is derived from an EMBL/GenBank/DDBJ whole genome shotgun (WGS) entry which is preliminary data.</text>
</comment>
<dbReference type="InterPro" id="IPR004441">
    <property type="entry name" value="rRNA_MeTrfase_TrmH"/>
</dbReference>
<dbReference type="InterPro" id="IPR029026">
    <property type="entry name" value="tRNA_m1G_MTases_N"/>
</dbReference>
<dbReference type="PANTHER" id="PTHR46429">
    <property type="entry name" value="23S RRNA (GUANOSINE-2'-O-)-METHYLTRANSFERASE RLMB"/>
    <property type="match status" value="1"/>
</dbReference>
<dbReference type="AlphaFoldDB" id="A0A0G1LQA1"/>
<dbReference type="Proteomes" id="UP000034214">
    <property type="component" value="Unassembled WGS sequence"/>
</dbReference>
<proteinExistence type="predicted"/>
<evidence type="ECO:0000313" key="4">
    <source>
        <dbReference type="EMBL" id="KKT97945.1"/>
    </source>
</evidence>
<dbReference type="GO" id="GO:0006396">
    <property type="term" value="P:RNA processing"/>
    <property type="evidence" value="ECO:0007669"/>
    <property type="project" value="InterPro"/>
</dbReference>
<dbReference type="SUPFAM" id="SSF75217">
    <property type="entry name" value="alpha/beta knot"/>
    <property type="match status" value="1"/>
</dbReference>
<gene>
    <name evidence="4" type="ORF">UW99_C0028G0002</name>
</gene>
<protein>
    <submittedName>
        <fullName evidence="4">RNA methyltransferase, TrmH family, group 3</fullName>
    </submittedName>
</protein>
<accession>A0A0G1LQA1</accession>
<dbReference type="InterPro" id="IPR013123">
    <property type="entry name" value="SpoU_subst-bd"/>
</dbReference>
<organism evidence="4 5">
    <name type="scientific">Candidatus Collierbacteria bacterium GW2011_GWC2_45_15</name>
    <dbReference type="NCBI Taxonomy" id="1618394"/>
    <lineage>
        <taxon>Bacteria</taxon>
        <taxon>Candidatus Collieribacteriota</taxon>
    </lineage>
</organism>
<name>A0A0G1LQA1_9BACT</name>
<evidence type="ECO:0000259" key="3">
    <source>
        <dbReference type="SMART" id="SM00967"/>
    </source>
</evidence>
<dbReference type="Gene3D" id="3.30.1330.30">
    <property type="match status" value="1"/>
</dbReference>
<dbReference type="GO" id="GO:0032259">
    <property type="term" value="P:methylation"/>
    <property type="evidence" value="ECO:0007669"/>
    <property type="project" value="UniProtKB-KW"/>
</dbReference>
<keyword evidence="2 4" id="KW-0808">Transferase</keyword>
<evidence type="ECO:0000256" key="1">
    <source>
        <dbReference type="ARBA" id="ARBA00022603"/>
    </source>
</evidence>
<sequence>MARIAEQITIEGRNMVHDALNSFQKIRSVQVATASKNEPRIKEILAIANSKGVRVEFVGGELIEKQSESGNAQGIIAFMDAPEVTTLEEVLKKKREVFILLLNRIDYEQNLGAILRSAWAAGVDAVVASPNGVHELTPVVAKVSMGAAAFVPLIGMSLFQALDLLERYAVRVIGVEVEMGEVYTAAKLKGPVAFLVGGEADGLSEPLMKKCNEFVNIPMVSGVASLNVSVASALVMFEKVRQERVYHLV</sequence>
<dbReference type="PATRIC" id="fig|1618394.3.peg.443"/>
<dbReference type="GO" id="GO:0008173">
    <property type="term" value="F:RNA methyltransferase activity"/>
    <property type="evidence" value="ECO:0007669"/>
    <property type="project" value="InterPro"/>
</dbReference>
<evidence type="ECO:0000256" key="2">
    <source>
        <dbReference type="ARBA" id="ARBA00022679"/>
    </source>
</evidence>
<dbReference type="GO" id="GO:0003723">
    <property type="term" value="F:RNA binding"/>
    <property type="evidence" value="ECO:0007669"/>
    <property type="project" value="InterPro"/>
</dbReference>
<dbReference type="PANTHER" id="PTHR46429:SF1">
    <property type="entry name" value="23S RRNA (GUANOSINE-2'-O-)-METHYLTRANSFERASE RLMB"/>
    <property type="match status" value="1"/>
</dbReference>
<dbReference type="Pfam" id="PF00588">
    <property type="entry name" value="SpoU_methylase"/>
    <property type="match status" value="1"/>
</dbReference>
<reference evidence="4 5" key="1">
    <citation type="journal article" date="2015" name="Nature">
        <title>rRNA introns, odd ribosomes, and small enigmatic genomes across a large radiation of phyla.</title>
        <authorList>
            <person name="Brown C.T."/>
            <person name="Hug L.A."/>
            <person name="Thomas B.C."/>
            <person name="Sharon I."/>
            <person name="Castelle C.J."/>
            <person name="Singh A."/>
            <person name="Wilkins M.J."/>
            <person name="Williams K.H."/>
            <person name="Banfield J.F."/>
        </authorList>
    </citation>
    <scope>NUCLEOTIDE SEQUENCE [LARGE SCALE GENOMIC DNA]</scope>
</reference>
<feature type="domain" description="RNA 2-O ribose methyltransferase substrate binding" evidence="3">
    <location>
        <begin position="9"/>
        <end position="85"/>
    </location>
</feature>
<dbReference type="Gene3D" id="3.40.1280.10">
    <property type="match status" value="1"/>
</dbReference>